<feature type="compositionally biased region" description="Pro residues" evidence="1">
    <location>
        <begin position="294"/>
        <end position="306"/>
    </location>
</feature>
<dbReference type="PANTHER" id="PTHR47481">
    <property type="match status" value="1"/>
</dbReference>
<feature type="compositionally biased region" description="Gly residues" evidence="1">
    <location>
        <begin position="317"/>
        <end position="331"/>
    </location>
</feature>
<dbReference type="Pfam" id="PF07727">
    <property type="entry name" value="RVT_2"/>
    <property type="match status" value="1"/>
</dbReference>
<feature type="compositionally biased region" description="Low complexity" evidence="1">
    <location>
        <begin position="1"/>
        <end position="35"/>
    </location>
</feature>
<dbReference type="SUPFAM" id="SSF56672">
    <property type="entry name" value="DNA/RNA polymerases"/>
    <property type="match status" value="1"/>
</dbReference>
<feature type="compositionally biased region" description="Pro residues" evidence="1">
    <location>
        <begin position="560"/>
        <end position="571"/>
    </location>
</feature>
<reference evidence="3" key="1">
    <citation type="submission" date="2023-07" db="EMBL/GenBank/DDBJ databases">
        <title>A chromosome-level genome assembly of Lolium multiflorum.</title>
        <authorList>
            <person name="Chen Y."/>
            <person name="Copetti D."/>
            <person name="Kolliker R."/>
            <person name="Studer B."/>
        </authorList>
    </citation>
    <scope>NUCLEOTIDE SEQUENCE</scope>
    <source>
        <strain evidence="3">02402/16</strain>
        <tissue evidence="3">Leaf</tissue>
    </source>
</reference>
<evidence type="ECO:0000313" key="4">
    <source>
        <dbReference type="Proteomes" id="UP001231189"/>
    </source>
</evidence>
<feature type="compositionally biased region" description="Low complexity" evidence="1">
    <location>
        <begin position="502"/>
        <end position="559"/>
    </location>
</feature>
<sequence>MTTPAATSTALTSQTSLPSAPSTTTTLENSTSPTLQVSTTGALSTQSAGSMFSPFASSSSAHFPEPFHFAHLLPIKLTQENYLLWRAQAEPLLRSRYLFGFIDGSYPCPPERVAHTVTGGGTNLVPNPEHRYWVQQDAAILSSIVSSMTSSVSGLILFARTAEQAWSALSRSFSAQTTSQSMNILTKLAEAQKEDKSITAYYNYICQLSDTLTSIGEPLSSTQFTAYLLKGLDADYDSLVENINGRETPLPPQELYSRLLFTEQRVGARRATGVGTGSFTDASANAAYRGRPGPSKPSNPKPPSAGPLPHSNNTRGPPGGGGGNGGNGGGGRRWHTADGNRPLCQLCNTLGHVAGRCFKRFNQDFLGIGNDANNLQRQVSMATQGKTQAFNVDTSWYMDTGATDHLTGELDKLTMKEPYQGNDRVHTANGQGSGRGARLELLDDPPLAAPSPVAGTSSADIDIPTASTQHDDRVASMQRHARGPISFPTASGPGSPGPSADPPGSSTSPRASDSSSPAGPASSEPTSSAQDTGLSSPGSPSRADSSGSPDSASSPSTASAPPPPPPPPPRPVTRSRTGHSKPKQWTDGSVAWLAACEAHGVLDTDLEPANHHDALRIPHWRTAMEQEYQALLHNQTWTLVPPPPRVNVIDSKWVFKVKRHSDGSIERYKARLVAKGFKQRYGIDYADTFSPVVKPTTIRVLLSLAVTNGWHMRQLDVQNAFLHGVLEEEVYMRQPPGFVDPDRPQHLCHLSKALYGLKQAPRAWHARLGNVLRSRGFVPSKADTSLFLFQRPDLTMYLLVYVDDIILVSSSTTAADRLIQGLRSEFAVKDLGKLHYFLGLEVSPVAQGLALTQKKYSLDLLRRAGMLKCKHASTPMSVTDKLTSFDGNLLSPEEATTYRSIVGGLQYLLLTRPDLSFAVNKVCQFLHAPRHPHWAAVKRILRYVSMTVSYGLHIRPNSSGLLSAFSDADWAGSTEDRRSTGGHAIFYGSNLIAWSARNTFARPVGPSSQQPRQHPRWRKNRSSTKICLLSISSSASESLVNTLERVALNVVQEIMKHKYSPSGPALGTHQGEIPLYTRPPLPYTMAAPQQQGSPAYVVYKVGGDPCDYQFLYEPPKEIPHGYVCTYVPDCNNWMTQVTAGRTATQRDRGTGVVAGAGSSSGADAEKQAWLAKYATGTSHERSTSAAPTVDEITAIMRDQFGILPKKRMIGY</sequence>
<dbReference type="Pfam" id="PF14223">
    <property type="entry name" value="Retrotran_gag_2"/>
    <property type="match status" value="1"/>
</dbReference>
<dbReference type="PANTHER" id="PTHR47481:SF31">
    <property type="entry name" value="OS01G0873500 PROTEIN"/>
    <property type="match status" value="1"/>
</dbReference>
<dbReference type="InterPro" id="IPR043502">
    <property type="entry name" value="DNA/RNA_pol_sf"/>
</dbReference>
<dbReference type="EMBL" id="JAUUTY010000003">
    <property type="protein sequence ID" value="KAK1665381.1"/>
    <property type="molecule type" value="Genomic_DNA"/>
</dbReference>
<keyword evidence="4" id="KW-1185">Reference proteome</keyword>
<feature type="compositionally biased region" description="Low complexity" evidence="1">
    <location>
        <begin position="444"/>
        <end position="454"/>
    </location>
</feature>
<gene>
    <name evidence="3" type="ORF">QYE76_053540</name>
</gene>
<name>A0AAD8WKJ0_LOLMU</name>
<feature type="region of interest" description="Disordered" evidence="1">
    <location>
        <begin position="1"/>
        <end position="40"/>
    </location>
</feature>
<dbReference type="Proteomes" id="UP001231189">
    <property type="component" value="Unassembled WGS sequence"/>
</dbReference>
<evidence type="ECO:0000313" key="3">
    <source>
        <dbReference type="EMBL" id="KAK1665381.1"/>
    </source>
</evidence>
<feature type="domain" description="Reverse transcriptase Ty1/copia-type" evidence="2">
    <location>
        <begin position="634"/>
        <end position="876"/>
    </location>
</feature>
<dbReference type="AlphaFoldDB" id="A0AAD8WKJ0"/>
<evidence type="ECO:0000259" key="2">
    <source>
        <dbReference type="Pfam" id="PF07727"/>
    </source>
</evidence>
<comment type="caution">
    <text evidence="3">The sequence shown here is derived from an EMBL/GenBank/DDBJ whole genome shotgun (WGS) entry which is preliminary data.</text>
</comment>
<organism evidence="3 4">
    <name type="scientific">Lolium multiflorum</name>
    <name type="common">Italian ryegrass</name>
    <name type="synonym">Lolium perenne subsp. multiflorum</name>
    <dbReference type="NCBI Taxonomy" id="4521"/>
    <lineage>
        <taxon>Eukaryota</taxon>
        <taxon>Viridiplantae</taxon>
        <taxon>Streptophyta</taxon>
        <taxon>Embryophyta</taxon>
        <taxon>Tracheophyta</taxon>
        <taxon>Spermatophyta</taxon>
        <taxon>Magnoliopsida</taxon>
        <taxon>Liliopsida</taxon>
        <taxon>Poales</taxon>
        <taxon>Poaceae</taxon>
        <taxon>BOP clade</taxon>
        <taxon>Pooideae</taxon>
        <taxon>Poodae</taxon>
        <taxon>Poeae</taxon>
        <taxon>Poeae Chloroplast Group 2 (Poeae type)</taxon>
        <taxon>Loliodinae</taxon>
        <taxon>Loliinae</taxon>
        <taxon>Lolium</taxon>
    </lineage>
</organism>
<feature type="region of interest" description="Disordered" evidence="1">
    <location>
        <begin position="417"/>
        <end position="586"/>
    </location>
</feature>
<evidence type="ECO:0000256" key="1">
    <source>
        <dbReference type="SAM" id="MobiDB-lite"/>
    </source>
</evidence>
<accession>A0AAD8WKJ0</accession>
<dbReference type="InterPro" id="IPR013103">
    <property type="entry name" value="RVT_2"/>
</dbReference>
<proteinExistence type="predicted"/>
<protein>
    <recommendedName>
        <fullName evidence="2">Reverse transcriptase Ty1/copia-type domain-containing protein</fullName>
    </recommendedName>
</protein>
<feature type="region of interest" description="Disordered" evidence="1">
    <location>
        <begin position="272"/>
        <end position="334"/>
    </location>
</feature>